<protein>
    <submittedName>
        <fullName evidence="4">DUF2778 domain-containing protein</fullName>
    </submittedName>
</protein>
<reference evidence="4 5" key="1">
    <citation type="submission" date="2024-02" db="EMBL/GenBank/DDBJ databases">
        <authorList>
            <person name="Grouzdev D."/>
        </authorList>
    </citation>
    <scope>NUCLEOTIDE SEQUENCE [LARGE SCALE GENOMIC DNA]</scope>
    <source>
        <strain evidence="4 5">9N</strain>
    </source>
</reference>
<sequence>MQRIGAPTYFVSSERRIYSDKSSSRLSVIIGAVALSLFGGVWMVAMRPAAEPESVKPVAFAPNPYGALVGLGGRTQTLALRPSEDEFEGKIEAASHTPAAVVPERQEMAALSDTPDAEETAAVDAPLPPRRPTELGALASRGLYEAPLRRMAARTTVVPATPADDRSIFEKFFGIGESMQPARPQAPRQALAYAGPEASGSGTLSDLQSGLLGGGGRGAAVALPSRFDRYTAVYDISAHTVYMPDGSRLEAHSGLREHLDDPRYVHLRMRGPTPPHVYDLSPREALFHGVEALRLTPLGGEGAIFGRAGLLAHTYMLGPNGDSNGCVSFRDYQAFLRAYKNGVVRRLAVVARL</sequence>
<feature type="transmembrane region" description="Helical" evidence="2">
    <location>
        <begin position="26"/>
        <end position="45"/>
    </location>
</feature>
<accession>A0ABU7XH14</accession>
<dbReference type="InterPro" id="IPR021225">
    <property type="entry name" value="Tlde1_dom"/>
</dbReference>
<evidence type="ECO:0000313" key="5">
    <source>
        <dbReference type="Proteomes" id="UP001350748"/>
    </source>
</evidence>
<evidence type="ECO:0000256" key="2">
    <source>
        <dbReference type="SAM" id="Phobius"/>
    </source>
</evidence>
<proteinExistence type="predicted"/>
<name>A0ABU7XH14_9HYPH</name>
<comment type="caution">
    <text evidence="4">The sequence shown here is derived from an EMBL/GenBank/DDBJ whole genome shotgun (WGS) entry which is preliminary data.</text>
</comment>
<keyword evidence="5" id="KW-1185">Reference proteome</keyword>
<evidence type="ECO:0000256" key="1">
    <source>
        <dbReference type="SAM" id="MobiDB-lite"/>
    </source>
</evidence>
<feature type="domain" description="Tlde1" evidence="3">
    <location>
        <begin position="248"/>
        <end position="352"/>
    </location>
</feature>
<dbReference type="EMBL" id="JAZHYN010000022">
    <property type="protein sequence ID" value="MEF3366675.1"/>
    <property type="molecule type" value="Genomic_DNA"/>
</dbReference>
<keyword evidence="2" id="KW-0812">Transmembrane</keyword>
<keyword evidence="2" id="KW-1133">Transmembrane helix</keyword>
<keyword evidence="2" id="KW-0472">Membrane</keyword>
<organism evidence="4 5">
    <name type="scientific">Methylocystis borbori</name>
    <dbReference type="NCBI Taxonomy" id="3118750"/>
    <lineage>
        <taxon>Bacteria</taxon>
        <taxon>Pseudomonadati</taxon>
        <taxon>Pseudomonadota</taxon>
        <taxon>Alphaproteobacteria</taxon>
        <taxon>Hyphomicrobiales</taxon>
        <taxon>Methylocystaceae</taxon>
        <taxon>Methylocystis</taxon>
    </lineage>
</organism>
<dbReference type="Proteomes" id="UP001350748">
    <property type="component" value="Unassembled WGS sequence"/>
</dbReference>
<gene>
    <name evidence="4" type="ORF">V3H18_09030</name>
</gene>
<evidence type="ECO:0000259" key="3">
    <source>
        <dbReference type="Pfam" id="PF10908"/>
    </source>
</evidence>
<evidence type="ECO:0000313" key="4">
    <source>
        <dbReference type="EMBL" id="MEF3366675.1"/>
    </source>
</evidence>
<feature type="region of interest" description="Disordered" evidence="1">
    <location>
        <begin position="112"/>
        <end position="134"/>
    </location>
</feature>
<dbReference type="Pfam" id="PF10908">
    <property type="entry name" value="Tlde1_dom"/>
    <property type="match status" value="1"/>
</dbReference>
<dbReference type="RefSeq" id="WP_332081697.1">
    <property type="nucleotide sequence ID" value="NZ_JAZHYN010000022.1"/>
</dbReference>